<evidence type="ECO:0008006" key="3">
    <source>
        <dbReference type="Google" id="ProtNLM"/>
    </source>
</evidence>
<protein>
    <recommendedName>
        <fullName evidence="3">DUF234 domain-containing protein</fullName>
    </recommendedName>
</protein>
<name>A0A9D9E073_9SPIO</name>
<dbReference type="Proteomes" id="UP000823615">
    <property type="component" value="Unassembled WGS sequence"/>
</dbReference>
<accession>A0A9D9E073</accession>
<reference evidence="1" key="1">
    <citation type="submission" date="2020-10" db="EMBL/GenBank/DDBJ databases">
        <authorList>
            <person name="Gilroy R."/>
        </authorList>
    </citation>
    <scope>NUCLEOTIDE SEQUENCE</scope>
    <source>
        <strain evidence="1">7293</strain>
    </source>
</reference>
<comment type="caution">
    <text evidence="1">The sequence shown here is derived from an EMBL/GenBank/DDBJ whole genome shotgun (WGS) entry which is preliminary data.</text>
</comment>
<evidence type="ECO:0000313" key="2">
    <source>
        <dbReference type="Proteomes" id="UP000823615"/>
    </source>
</evidence>
<dbReference type="AlphaFoldDB" id="A0A9D9E073"/>
<gene>
    <name evidence="1" type="ORF">IAA97_00470</name>
</gene>
<sequence length="149" mass="17412">MAGRKYERQKPLDSTKADRLNLLRYMDGMEFENISNQDSFNEEFWQQNLVSPQLVSWRGLAFENVCFLHIPQIKKALGISGVSTMQSAWSKRDDDEEGTQIDLLILCRDNVVNMCELKFYSDDSSVDSTYFRTLQRREMLLAKNLPRKC</sequence>
<reference evidence="1" key="2">
    <citation type="journal article" date="2021" name="PeerJ">
        <title>Extensive microbial diversity within the chicken gut microbiome revealed by metagenomics and culture.</title>
        <authorList>
            <person name="Gilroy R."/>
            <person name="Ravi A."/>
            <person name="Getino M."/>
            <person name="Pursley I."/>
            <person name="Horton D.L."/>
            <person name="Alikhan N.F."/>
            <person name="Baker D."/>
            <person name="Gharbi K."/>
            <person name="Hall N."/>
            <person name="Watson M."/>
            <person name="Adriaenssens E.M."/>
            <person name="Foster-Nyarko E."/>
            <person name="Jarju S."/>
            <person name="Secka A."/>
            <person name="Antonio M."/>
            <person name="Oren A."/>
            <person name="Chaudhuri R.R."/>
            <person name="La Ragione R."/>
            <person name="Hildebrand F."/>
            <person name="Pallen M.J."/>
        </authorList>
    </citation>
    <scope>NUCLEOTIDE SEQUENCE</scope>
    <source>
        <strain evidence="1">7293</strain>
    </source>
</reference>
<organism evidence="1 2">
    <name type="scientific">Candidatus Ornithospirochaeta stercoripullorum</name>
    <dbReference type="NCBI Taxonomy" id="2840899"/>
    <lineage>
        <taxon>Bacteria</taxon>
        <taxon>Pseudomonadati</taxon>
        <taxon>Spirochaetota</taxon>
        <taxon>Spirochaetia</taxon>
        <taxon>Spirochaetales</taxon>
        <taxon>Spirochaetaceae</taxon>
        <taxon>Spirochaetaceae incertae sedis</taxon>
        <taxon>Candidatus Ornithospirochaeta</taxon>
    </lineage>
</organism>
<dbReference type="EMBL" id="JADIMT010000008">
    <property type="protein sequence ID" value="MBO8435445.1"/>
    <property type="molecule type" value="Genomic_DNA"/>
</dbReference>
<proteinExistence type="predicted"/>
<evidence type="ECO:0000313" key="1">
    <source>
        <dbReference type="EMBL" id="MBO8435445.1"/>
    </source>
</evidence>